<comment type="subcellular location">
    <subcellularLocation>
        <location evidence="1">Secreted</location>
    </subcellularLocation>
</comment>
<keyword evidence="8" id="KW-1133">Transmembrane helix</keyword>
<dbReference type="Gene3D" id="2.40.10.10">
    <property type="entry name" value="Trypsin-like serine proteases"/>
    <property type="match status" value="1"/>
</dbReference>
<evidence type="ECO:0000259" key="9">
    <source>
        <dbReference type="PROSITE" id="PS50240"/>
    </source>
</evidence>
<keyword evidence="4" id="KW-0732">Signal</keyword>
<reference evidence="10 11" key="1">
    <citation type="submission" date="2016-07" db="EMBL/GenBank/DDBJ databases">
        <title>Disparate Historic Effective Population Sizes Predicted by Modern Levels of Genome Diversity for the Scaled Quail (Callipepla squamata) and the Northern Bobwhite (Colinus virginianus): Inferences from First and Second Generation Draft Genome Assemblies for Sympatric New World Quail.</title>
        <authorList>
            <person name="Oldeschulte D.L."/>
            <person name="Halley Y.A."/>
            <person name="Bhattarai E.K."/>
            <person name="Brashear W.A."/>
            <person name="Hill J."/>
            <person name="Metz R.P."/>
            <person name="Johnson C.D."/>
            <person name="Rollins D."/>
            <person name="Peterson M.J."/>
            <person name="Bickhart D.M."/>
            <person name="Decker J.E."/>
            <person name="Seabury C.M."/>
        </authorList>
    </citation>
    <scope>NUCLEOTIDE SEQUENCE [LARGE SCALE GENOMIC DNA]</scope>
    <source>
        <strain evidence="10 11">Texas</strain>
        <tissue evidence="10">Leg muscle</tissue>
    </source>
</reference>
<protein>
    <recommendedName>
        <fullName evidence="9">Peptidase S1 domain-containing protein</fullName>
    </recommendedName>
</protein>
<evidence type="ECO:0000256" key="6">
    <source>
        <dbReference type="ARBA" id="ARBA00023157"/>
    </source>
</evidence>
<feature type="domain" description="Peptidase S1" evidence="9">
    <location>
        <begin position="1"/>
        <end position="72"/>
    </location>
</feature>
<dbReference type="SUPFAM" id="SSF50494">
    <property type="entry name" value="Trypsin-like serine proteases"/>
    <property type="match status" value="1"/>
</dbReference>
<keyword evidence="7" id="KW-0325">Glycoprotein</keyword>
<dbReference type="PANTHER" id="PTHR24253">
    <property type="entry name" value="TRANSMEMBRANE PROTEASE SERINE"/>
    <property type="match status" value="1"/>
</dbReference>
<evidence type="ECO:0000256" key="8">
    <source>
        <dbReference type="SAM" id="Phobius"/>
    </source>
</evidence>
<dbReference type="GO" id="GO:0005576">
    <property type="term" value="C:extracellular region"/>
    <property type="evidence" value="ECO:0007669"/>
    <property type="project" value="UniProtKB-SubCell"/>
</dbReference>
<dbReference type="PROSITE" id="PS50240">
    <property type="entry name" value="TRYPSIN_DOM"/>
    <property type="match status" value="1"/>
</dbReference>
<sequence length="120" mass="13503">MPQLPKDMLCVVLESGACQVDSGGPLICSYSHTMKWFQVGIISWGDDCSVRPYHQFYTSVYNYYEWIKTETAMMGKPFLIEGMAKRVPSPMEVPSGAKAQLVFLESVFFLFASLVAIVLF</sequence>
<dbReference type="STRING" id="9009.A0A226N2X9"/>
<dbReference type="PANTHER" id="PTHR24253:SF159">
    <property type="entry name" value="SERINE PROTEASE 42"/>
    <property type="match status" value="1"/>
</dbReference>
<keyword evidence="8" id="KW-0812">Transmembrane</keyword>
<evidence type="ECO:0000256" key="3">
    <source>
        <dbReference type="ARBA" id="ARBA00022670"/>
    </source>
</evidence>
<gene>
    <name evidence="10" type="ORF">ASZ78_001727</name>
</gene>
<dbReference type="Pfam" id="PF00089">
    <property type="entry name" value="Trypsin"/>
    <property type="match status" value="1"/>
</dbReference>
<dbReference type="EMBL" id="MCFN01000245">
    <property type="protein sequence ID" value="OXB61924.1"/>
    <property type="molecule type" value="Genomic_DNA"/>
</dbReference>
<evidence type="ECO:0000256" key="2">
    <source>
        <dbReference type="ARBA" id="ARBA00022525"/>
    </source>
</evidence>
<comment type="caution">
    <text evidence="10">The sequence shown here is derived from an EMBL/GenBank/DDBJ whole genome shotgun (WGS) entry which is preliminary data.</text>
</comment>
<organism evidence="10 11">
    <name type="scientific">Callipepla squamata</name>
    <name type="common">Scaled quail</name>
    <dbReference type="NCBI Taxonomy" id="9009"/>
    <lineage>
        <taxon>Eukaryota</taxon>
        <taxon>Metazoa</taxon>
        <taxon>Chordata</taxon>
        <taxon>Craniata</taxon>
        <taxon>Vertebrata</taxon>
        <taxon>Euteleostomi</taxon>
        <taxon>Archelosauria</taxon>
        <taxon>Archosauria</taxon>
        <taxon>Dinosauria</taxon>
        <taxon>Saurischia</taxon>
        <taxon>Theropoda</taxon>
        <taxon>Coelurosauria</taxon>
        <taxon>Aves</taxon>
        <taxon>Neognathae</taxon>
        <taxon>Galloanserae</taxon>
        <taxon>Galliformes</taxon>
        <taxon>Odontophoridae</taxon>
        <taxon>Callipepla</taxon>
    </lineage>
</organism>
<evidence type="ECO:0000256" key="4">
    <source>
        <dbReference type="ARBA" id="ARBA00022729"/>
    </source>
</evidence>
<evidence type="ECO:0000313" key="10">
    <source>
        <dbReference type="EMBL" id="OXB61924.1"/>
    </source>
</evidence>
<dbReference type="InterPro" id="IPR043504">
    <property type="entry name" value="Peptidase_S1_PA_chymotrypsin"/>
</dbReference>
<evidence type="ECO:0000256" key="7">
    <source>
        <dbReference type="ARBA" id="ARBA00023180"/>
    </source>
</evidence>
<keyword evidence="8" id="KW-0472">Membrane</keyword>
<evidence type="ECO:0000256" key="5">
    <source>
        <dbReference type="ARBA" id="ARBA00022801"/>
    </source>
</evidence>
<feature type="transmembrane region" description="Helical" evidence="8">
    <location>
        <begin position="101"/>
        <end position="119"/>
    </location>
</feature>
<dbReference type="Proteomes" id="UP000198323">
    <property type="component" value="Unassembled WGS sequence"/>
</dbReference>
<dbReference type="GO" id="GO:0004252">
    <property type="term" value="F:serine-type endopeptidase activity"/>
    <property type="evidence" value="ECO:0007669"/>
    <property type="project" value="InterPro"/>
</dbReference>
<keyword evidence="3" id="KW-0645">Protease</keyword>
<dbReference type="GO" id="GO:0006508">
    <property type="term" value="P:proteolysis"/>
    <property type="evidence" value="ECO:0007669"/>
    <property type="project" value="UniProtKB-KW"/>
</dbReference>
<keyword evidence="11" id="KW-1185">Reference proteome</keyword>
<keyword evidence="6" id="KW-1015">Disulfide bond</keyword>
<evidence type="ECO:0000256" key="1">
    <source>
        <dbReference type="ARBA" id="ARBA00004613"/>
    </source>
</evidence>
<accession>A0A226N2X9</accession>
<dbReference type="AlphaFoldDB" id="A0A226N2X9"/>
<keyword evidence="5" id="KW-0378">Hydrolase</keyword>
<dbReference type="InterPro" id="IPR009003">
    <property type="entry name" value="Peptidase_S1_PA"/>
</dbReference>
<keyword evidence="2" id="KW-0964">Secreted</keyword>
<evidence type="ECO:0000313" key="11">
    <source>
        <dbReference type="Proteomes" id="UP000198323"/>
    </source>
</evidence>
<proteinExistence type="predicted"/>
<name>A0A226N2X9_CALSU</name>
<dbReference type="InterPro" id="IPR001254">
    <property type="entry name" value="Trypsin_dom"/>
</dbReference>
<dbReference type="FunFam" id="2.40.10.10:FF:000054">
    <property type="entry name" value="Complement C1r subcomponent"/>
    <property type="match status" value="1"/>
</dbReference>
<dbReference type="OrthoDB" id="546450at2759"/>